<dbReference type="EMBL" id="CAJNOC010000001">
    <property type="protein sequence ID" value="CAF0702840.1"/>
    <property type="molecule type" value="Genomic_DNA"/>
</dbReference>
<reference evidence="1" key="1">
    <citation type="submission" date="2021-02" db="EMBL/GenBank/DDBJ databases">
        <authorList>
            <person name="Nowell W R."/>
        </authorList>
    </citation>
    <scope>NUCLEOTIDE SEQUENCE</scope>
    <source>
        <strain evidence="1">Ploen Becks lab</strain>
    </source>
</reference>
<evidence type="ECO:0000313" key="2">
    <source>
        <dbReference type="Proteomes" id="UP000663879"/>
    </source>
</evidence>
<comment type="caution">
    <text evidence="1">The sequence shown here is derived from an EMBL/GenBank/DDBJ whole genome shotgun (WGS) entry which is preliminary data.</text>
</comment>
<gene>
    <name evidence="1" type="ORF">OXX778_LOCUS17</name>
</gene>
<accession>A0A813M2F4</accession>
<name>A0A813M2F4_9BILA</name>
<proteinExistence type="predicted"/>
<evidence type="ECO:0000313" key="1">
    <source>
        <dbReference type="EMBL" id="CAF0702840.1"/>
    </source>
</evidence>
<sequence>MTSQFSRQNQFTNINQDLIAFKKVLKWAQNIRERLSKNIGQIDPSELDEKYKNKFIKLNDFYESNFNVLSNFESKSKQNINDTVIREVINPNKPAEIQKTQNSNLIRNTSKERILITKLDYLTCKPKKKIAPYLCREPKIEKEISLENVSYDISLFEKFKSEMKKEMTSQNMRIEELEEKSIFITEFKIPVFEFNFEKRLLVYGTIIESFIL</sequence>
<protein>
    <submittedName>
        <fullName evidence="1">Uncharacterized protein</fullName>
    </submittedName>
</protein>
<keyword evidence="2" id="KW-1185">Reference proteome</keyword>
<organism evidence="1 2">
    <name type="scientific">Brachionus calyciflorus</name>
    <dbReference type="NCBI Taxonomy" id="104777"/>
    <lineage>
        <taxon>Eukaryota</taxon>
        <taxon>Metazoa</taxon>
        <taxon>Spiralia</taxon>
        <taxon>Gnathifera</taxon>
        <taxon>Rotifera</taxon>
        <taxon>Eurotatoria</taxon>
        <taxon>Monogononta</taxon>
        <taxon>Pseudotrocha</taxon>
        <taxon>Ploima</taxon>
        <taxon>Brachionidae</taxon>
        <taxon>Brachionus</taxon>
    </lineage>
</organism>
<dbReference type="Proteomes" id="UP000663879">
    <property type="component" value="Unassembled WGS sequence"/>
</dbReference>
<dbReference type="AlphaFoldDB" id="A0A813M2F4"/>